<protein>
    <recommendedName>
        <fullName evidence="1">Glycosyl transferase family 1 domain-containing protein</fullName>
    </recommendedName>
</protein>
<gene>
    <name evidence="2" type="ORF">COV58_00225</name>
</gene>
<dbReference type="EMBL" id="PCVM01000005">
    <property type="protein sequence ID" value="PIQ73860.1"/>
    <property type="molecule type" value="Genomic_DNA"/>
</dbReference>
<dbReference type="Gene3D" id="3.40.50.2000">
    <property type="entry name" value="Glycogen Phosphorylase B"/>
    <property type="match status" value="1"/>
</dbReference>
<name>A0A2M6IVI2_9BACT</name>
<sequence>MKKRKIAIVYDWMDSWGGVERMLLVLGEIYPSADWYSSYVDFDKAEWVSKLAITNDQLRIRTSFIQKLPNFIRKNRILSLPFYPVAFETFNLSGYDLVISVTSSFAKSVITHPGTKHVCILLTPTRWLWGQEANYELRITNFQFLINSKIFRSIKTFFINQLKRWDLVASNRPDRIISISKTSADRCLKYYGRNSEIIYPPFDIDYWEVIKSQYSKMLKQVRHDNKINKKNIENVWNDIDEYYLVVSRLEPYKKIDLIIEAFNSLTNKKLVIVGAGTMKKKLKKLAGRNITFIENATDIDLSKLYSNAKALIMPQIEDFGYVALEAQFFGCPVISYNRGGATETVIPGKTGVLFKEQTVDSLINAVAEFECYKYNLEDNIKLFEKFSKINFVKNIKKII</sequence>
<evidence type="ECO:0000313" key="2">
    <source>
        <dbReference type="EMBL" id="PIQ73860.1"/>
    </source>
</evidence>
<dbReference type="GO" id="GO:0016757">
    <property type="term" value="F:glycosyltransferase activity"/>
    <property type="evidence" value="ECO:0007669"/>
    <property type="project" value="InterPro"/>
</dbReference>
<comment type="caution">
    <text evidence="2">The sequence shown here is derived from an EMBL/GenBank/DDBJ whole genome shotgun (WGS) entry which is preliminary data.</text>
</comment>
<feature type="domain" description="Glycosyl transferase family 1" evidence="1">
    <location>
        <begin position="233"/>
        <end position="370"/>
    </location>
</feature>
<dbReference type="SUPFAM" id="SSF53756">
    <property type="entry name" value="UDP-Glycosyltransferase/glycogen phosphorylase"/>
    <property type="match status" value="1"/>
</dbReference>
<reference evidence="2 3" key="1">
    <citation type="submission" date="2017-09" db="EMBL/GenBank/DDBJ databases">
        <title>Depth-based differentiation of microbial function through sediment-hosted aquifers and enrichment of novel symbionts in the deep terrestrial subsurface.</title>
        <authorList>
            <person name="Probst A.J."/>
            <person name="Ladd B."/>
            <person name="Jarett J.K."/>
            <person name="Geller-Mcgrath D.E."/>
            <person name="Sieber C.M."/>
            <person name="Emerson J.B."/>
            <person name="Anantharaman K."/>
            <person name="Thomas B.C."/>
            <person name="Malmstrom R."/>
            <person name="Stieglmeier M."/>
            <person name="Klingl A."/>
            <person name="Woyke T."/>
            <person name="Ryan C.M."/>
            <person name="Banfield J.F."/>
        </authorList>
    </citation>
    <scope>NUCLEOTIDE SEQUENCE [LARGE SCALE GENOMIC DNA]</scope>
    <source>
        <strain evidence="2">CG11_big_fil_rev_8_21_14_0_20_36_8</strain>
    </source>
</reference>
<dbReference type="Pfam" id="PF00534">
    <property type="entry name" value="Glycos_transf_1"/>
    <property type="match status" value="1"/>
</dbReference>
<evidence type="ECO:0000259" key="1">
    <source>
        <dbReference type="Pfam" id="PF00534"/>
    </source>
</evidence>
<dbReference type="InterPro" id="IPR001296">
    <property type="entry name" value="Glyco_trans_1"/>
</dbReference>
<dbReference type="AlphaFoldDB" id="A0A2M6IVI2"/>
<organism evidence="2 3">
    <name type="scientific">Candidatus Roizmanbacteria bacterium CG11_big_fil_rev_8_21_14_0_20_36_8</name>
    <dbReference type="NCBI Taxonomy" id="1974856"/>
    <lineage>
        <taxon>Bacteria</taxon>
        <taxon>Candidatus Roizmaniibacteriota</taxon>
    </lineage>
</organism>
<proteinExistence type="predicted"/>
<dbReference type="Proteomes" id="UP000231056">
    <property type="component" value="Unassembled WGS sequence"/>
</dbReference>
<evidence type="ECO:0000313" key="3">
    <source>
        <dbReference type="Proteomes" id="UP000231056"/>
    </source>
</evidence>
<accession>A0A2M6IVI2</accession>
<dbReference type="InterPro" id="IPR050194">
    <property type="entry name" value="Glycosyltransferase_grp1"/>
</dbReference>
<dbReference type="PANTHER" id="PTHR45947:SF3">
    <property type="entry name" value="SULFOQUINOVOSYL TRANSFERASE SQD2"/>
    <property type="match status" value="1"/>
</dbReference>
<dbReference type="PANTHER" id="PTHR45947">
    <property type="entry name" value="SULFOQUINOVOSYL TRANSFERASE SQD2"/>
    <property type="match status" value="1"/>
</dbReference>